<keyword evidence="10" id="KW-0732">Signal</keyword>
<proteinExistence type="inferred from homology"/>
<evidence type="ECO:0000313" key="12">
    <source>
        <dbReference type="EMBL" id="AXA33964.1"/>
    </source>
</evidence>
<comment type="catalytic activity">
    <reaction evidence="9 10">
        <text>hydrogencarbonate + H(+) = CO2 + H2O</text>
        <dbReference type="Rhea" id="RHEA:10748"/>
        <dbReference type="ChEBI" id="CHEBI:15377"/>
        <dbReference type="ChEBI" id="CHEBI:15378"/>
        <dbReference type="ChEBI" id="CHEBI:16526"/>
        <dbReference type="ChEBI" id="CHEBI:17544"/>
        <dbReference type="EC" id="4.2.1.1"/>
    </reaction>
</comment>
<dbReference type="SMART" id="SM01057">
    <property type="entry name" value="Carb_anhydrase"/>
    <property type="match status" value="1"/>
</dbReference>
<dbReference type="AlphaFoldDB" id="A0A2Z4XYX2"/>
<dbReference type="Pfam" id="PF00194">
    <property type="entry name" value="Carb_anhydrase"/>
    <property type="match status" value="1"/>
</dbReference>
<evidence type="ECO:0000256" key="3">
    <source>
        <dbReference type="ARBA" id="ARBA00010718"/>
    </source>
</evidence>
<evidence type="ECO:0000313" key="14">
    <source>
        <dbReference type="Proteomes" id="UP000251120"/>
    </source>
</evidence>
<evidence type="ECO:0000256" key="9">
    <source>
        <dbReference type="ARBA" id="ARBA00048348"/>
    </source>
</evidence>
<keyword evidence="15" id="KW-1185">Reference proteome</keyword>
<dbReference type="GO" id="GO:0008270">
    <property type="term" value="F:zinc ion binding"/>
    <property type="evidence" value="ECO:0007669"/>
    <property type="project" value="UniProtKB-UniRule"/>
</dbReference>
<dbReference type="PROSITE" id="PS51144">
    <property type="entry name" value="ALPHA_CA_2"/>
    <property type="match status" value="1"/>
</dbReference>
<dbReference type="PROSITE" id="PS00162">
    <property type="entry name" value="ALPHA_CA_1"/>
    <property type="match status" value="1"/>
</dbReference>
<evidence type="ECO:0000256" key="7">
    <source>
        <dbReference type="ARBA" id="ARBA00022833"/>
    </source>
</evidence>
<dbReference type="EMBL" id="CP021781">
    <property type="protein sequence ID" value="AXA33964.1"/>
    <property type="molecule type" value="Genomic_DNA"/>
</dbReference>
<dbReference type="InterPro" id="IPR018338">
    <property type="entry name" value="Carbonic_anhydrase_a-class_CS"/>
</dbReference>
<comment type="function">
    <text evidence="2 10">Reversible hydration of carbon dioxide.</text>
</comment>
<keyword evidence="7 10" id="KW-0862">Zinc</keyword>
<organism evidence="12 14">
    <name type="scientific">Francisella adeliensis</name>
    <dbReference type="NCBI Taxonomy" id="2007306"/>
    <lineage>
        <taxon>Bacteria</taxon>
        <taxon>Pseudomonadati</taxon>
        <taxon>Pseudomonadota</taxon>
        <taxon>Gammaproteobacteria</taxon>
        <taxon>Thiotrichales</taxon>
        <taxon>Francisellaceae</taxon>
        <taxon>Francisella</taxon>
    </lineage>
</organism>
<dbReference type="PROSITE" id="PS51257">
    <property type="entry name" value="PROKAR_LIPOPROTEIN"/>
    <property type="match status" value="1"/>
</dbReference>
<dbReference type="EC" id="4.2.1.1" evidence="4 10"/>
<sequence>MKFKYKKIFIASSLAVLAGCASNVDSTKHAEWGYVGAEGPEHWGELSSSYKQCDNGKQQSPINILTTTIAKTQNKDEKIKLDYHLHIDSILNNGHTIQIQFKPGSYLDIGNEKYELKQMHFHAPSENFLDGKEFPFEAHFVNISKDGKIAVLALFYEYNKEKDSSFIKEIWQHIPKKVNTTNEFDFTVHHDDNPIPNGHHSFYEFTGSLTTPPCTEGVKWVVLKQKNYITKEQVKIFKDTLHFDNNRPLQKIDNRKILLEEE</sequence>
<dbReference type="InterPro" id="IPR001148">
    <property type="entry name" value="CA_dom"/>
</dbReference>
<gene>
    <name evidence="12" type="ORF">CDH04_05825</name>
    <name evidence="13" type="ORF">FZC43_05830</name>
</gene>
<dbReference type="InterPro" id="IPR023561">
    <property type="entry name" value="Carbonic_anhydrase_a-class"/>
</dbReference>
<dbReference type="KEGG" id="fad:CDH04_05825"/>
<reference evidence="13 15" key="2">
    <citation type="submission" date="2019-08" db="EMBL/GenBank/DDBJ databases">
        <title>Complete genome sequences of Francisella adeliensis (FSC1325 and FSC1326).</title>
        <authorList>
            <person name="Ohrman C."/>
            <person name="Uneklint I."/>
            <person name="Vallesi A."/>
            <person name="Karlsson L."/>
            <person name="Sjodin A."/>
        </authorList>
    </citation>
    <scope>NUCLEOTIDE SEQUENCE [LARGE SCALE GENOMIC DNA]</scope>
    <source>
        <strain evidence="13 15">FSC1325</strain>
    </source>
</reference>
<evidence type="ECO:0000256" key="5">
    <source>
        <dbReference type="ARBA" id="ARBA00014628"/>
    </source>
</evidence>
<dbReference type="InterPro" id="IPR036398">
    <property type="entry name" value="CA_dom_sf"/>
</dbReference>
<dbReference type="RefSeq" id="WP_112870139.1">
    <property type="nucleotide sequence ID" value="NZ_CP021781.1"/>
</dbReference>
<dbReference type="Proteomes" id="UP000681131">
    <property type="component" value="Chromosome"/>
</dbReference>
<keyword evidence="8 10" id="KW-0456">Lyase</keyword>
<evidence type="ECO:0000256" key="1">
    <source>
        <dbReference type="ARBA" id="ARBA00001947"/>
    </source>
</evidence>
<name>A0A2Z4XYX2_9GAMM</name>
<evidence type="ECO:0000259" key="11">
    <source>
        <dbReference type="PROSITE" id="PS51144"/>
    </source>
</evidence>
<feature type="signal peptide" evidence="10">
    <location>
        <begin position="1"/>
        <end position="21"/>
    </location>
</feature>
<evidence type="ECO:0000256" key="4">
    <source>
        <dbReference type="ARBA" id="ARBA00012925"/>
    </source>
</evidence>
<dbReference type="PANTHER" id="PTHR18952">
    <property type="entry name" value="CARBONIC ANHYDRASE"/>
    <property type="match status" value="1"/>
</dbReference>
<dbReference type="EMBL" id="CP043424">
    <property type="protein sequence ID" value="QIW12200.1"/>
    <property type="molecule type" value="Genomic_DNA"/>
</dbReference>
<evidence type="ECO:0000313" key="15">
    <source>
        <dbReference type="Proteomes" id="UP000681131"/>
    </source>
</evidence>
<comment type="cofactor">
    <cofactor evidence="1 10">
        <name>Zn(2+)</name>
        <dbReference type="ChEBI" id="CHEBI:29105"/>
    </cofactor>
</comment>
<feature type="domain" description="Alpha-carbonic anhydrase" evidence="11">
    <location>
        <begin position="30"/>
        <end position="262"/>
    </location>
</feature>
<dbReference type="Proteomes" id="UP000251120">
    <property type="component" value="Chromosome"/>
</dbReference>
<keyword evidence="6 10" id="KW-0479">Metal-binding</keyword>
<dbReference type="PANTHER" id="PTHR18952:SF265">
    <property type="entry name" value="CARBONIC ANHYDRASE"/>
    <property type="match status" value="1"/>
</dbReference>
<feature type="chain" id="PRO_5025093801" description="Carbonic anhydrase" evidence="10">
    <location>
        <begin position="22"/>
        <end position="262"/>
    </location>
</feature>
<dbReference type="OrthoDB" id="5327615at2"/>
<evidence type="ECO:0000256" key="2">
    <source>
        <dbReference type="ARBA" id="ARBA00002904"/>
    </source>
</evidence>
<accession>A0A2Z4XYX2</accession>
<evidence type="ECO:0000256" key="6">
    <source>
        <dbReference type="ARBA" id="ARBA00022723"/>
    </source>
</evidence>
<protein>
    <recommendedName>
        <fullName evidence="5 10">Carbonic anhydrase</fullName>
        <ecNumber evidence="4 10">4.2.1.1</ecNumber>
    </recommendedName>
</protein>
<evidence type="ECO:0000256" key="10">
    <source>
        <dbReference type="RuleBase" id="RU367011"/>
    </source>
</evidence>
<evidence type="ECO:0000313" key="13">
    <source>
        <dbReference type="EMBL" id="QIW12200.1"/>
    </source>
</evidence>
<dbReference type="CDD" id="cd03124">
    <property type="entry name" value="alpha_CA_prokaryotic_like"/>
    <property type="match status" value="1"/>
</dbReference>
<comment type="similarity">
    <text evidence="3 10">Belongs to the alpha-carbonic anhydrase family.</text>
</comment>
<dbReference type="Gene3D" id="3.10.200.10">
    <property type="entry name" value="Alpha carbonic anhydrase"/>
    <property type="match status" value="1"/>
</dbReference>
<evidence type="ECO:0000256" key="8">
    <source>
        <dbReference type="ARBA" id="ARBA00023239"/>
    </source>
</evidence>
<dbReference type="SUPFAM" id="SSF51069">
    <property type="entry name" value="Carbonic anhydrase"/>
    <property type="match status" value="1"/>
</dbReference>
<reference evidence="12 14" key="1">
    <citation type="submission" date="2017-06" db="EMBL/GenBank/DDBJ databases">
        <title>Complete genome of Francisella adeliensis.</title>
        <authorList>
            <person name="Vallesi A."/>
            <person name="Sjodin A."/>
        </authorList>
    </citation>
    <scope>NUCLEOTIDE SEQUENCE [LARGE SCALE GENOMIC DNA]</scope>
    <source>
        <strain evidence="12 14">FDC440</strain>
    </source>
</reference>
<dbReference type="InterPro" id="IPR041891">
    <property type="entry name" value="Alpha_CA_prokaryot-like"/>
</dbReference>
<dbReference type="GO" id="GO:0004089">
    <property type="term" value="F:carbonate dehydratase activity"/>
    <property type="evidence" value="ECO:0007669"/>
    <property type="project" value="UniProtKB-UniRule"/>
</dbReference>